<dbReference type="Proteomes" id="UP000502345">
    <property type="component" value="Chromosome"/>
</dbReference>
<dbReference type="PANTHER" id="PTHR42847:SF4">
    <property type="entry name" value="ALKANESULFONATE MONOOXYGENASE-RELATED"/>
    <property type="match status" value="1"/>
</dbReference>
<keyword evidence="2" id="KW-0288">FMN</keyword>
<keyword evidence="3" id="KW-0560">Oxidoreductase</keyword>
<organism evidence="6 7">
    <name type="scientific">Rhodococcus erythropolis</name>
    <name type="common">Arthrobacter picolinophilus</name>
    <dbReference type="NCBI Taxonomy" id="1833"/>
    <lineage>
        <taxon>Bacteria</taxon>
        <taxon>Bacillati</taxon>
        <taxon>Actinomycetota</taxon>
        <taxon>Actinomycetes</taxon>
        <taxon>Mycobacteriales</taxon>
        <taxon>Nocardiaceae</taxon>
        <taxon>Rhodococcus</taxon>
        <taxon>Rhodococcus erythropolis group</taxon>
    </lineage>
</organism>
<gene>
    <name evidence="6" type="ORF">G9444_5313</name>
</gene>
<dbReference type="InterPro" id="IPR036661">
    <property type="entry name" value="Luciferase-like_sf"/>
</dbReference>
<dbReference type="InterPro" id="IPR050172">
    <property type="entry name" value="SsuD_RutA_monooxygenase"/>
</dbReference>
<dbReference type="RefSeq" id="WP_007732672.1">
    <property type="nucleotide sequence ID" value="NZ_CP050124.1"/>
</dbReference>
<evidence type="ECO:0000256" key="4">
    <source>
        <dbReference type="ARBA" id="ARBA00023033"/>
    </source>
</evidence>
<dbReference type="InterPro" id="IPR011251">
    <property type="entry name" value="Luciferase-like_dom"/>
</dbReference>
<dbReference type="AlphaFoldDB" id="A0A6G9D0R6"/>
<reference evidence="6 7" key="1">
    <citation type="submission" date="2020-03" db="EMBL/GenBank/DDBJ databases">
        <title>Screen low temperature-resistant strains for efficient degradation of petroleum hydrocarbons under the low temperature.</title>
        <authorList>
            <person name="Wang Y."/>
            <person name="Chen J."/>
        </authorList>
    </citation>
    <scope>NUCLEOTIDE SEQUENCE [LARGE SCALE GENOMIC DNA]</scope>
    <source>
        <strain evidence="6 7">KB1</strain>
    </source>
</reference>
<evidence type="ECO:0000256" key="3">
    <source>
        <dbReference type="ARBA" id="ARBA00023002"/>
    </source>
</evidence>
<evidence type="ECO:0000256" key="1">
    <source>
        <dbReference type="ARBA" id="ARBA00022630"/>
    </source>
</evidence>
<evidence type="ECO:0000313" key="7">
    <source>
        <dbReference type="Proteomes" id="UP000502345"/>
    </source>
</evidence>
<dbReference type="NCBIfam" id="TIGR03619">
    <property type="entry name" value="F420_Rv2161c"/>
    <property type="match status" value="1"/>
</dbReference>
<dbReference type="SUPFAM" id="SSF51679">
    <property type="entry name" value="Bacterial luciferase-like"/>
    <property type="match status" value="1"/>
</dbReference>
<protein>
    <submittedName>
        <fullName evidence="6">LLM class F420-dependent oxidoreductase</fullName>
    </submittedName>
</protein>
<sequence>MEIGVNILGLEALFDGKIRPVLDFAARADRAGIDLICTGDHLGFNAEAHAQRVAEHNFLFPLDHPWYEPISLLSSIAAVTERARLGVSVLIATVRPAALLAKQVATLDSLSEGRAVMGFGVGWQEAEYTATNMPFDARFGRMEEAVAACRELWTNAPATFQGRDFAFENYHSLPLPIQPRIPVLFGFGPSRRNFDRIARVADGWTVNPTDLGTFTDSVTLLRNTFEAHDREPDTARVQVSAAPVRRDNRSVDRSATADKVLDWSDRGASAVVLRPAVFDCAAEELPELLDWMTSIKEA</sequence>
<dbReference type="PANTHER" id="PTHR42847">
    <property type="entry name" value="ALKANESULFONATE MONOOXYGENASE"/>
    <property type="match status" value="1"/>
</dbReference>
<evidence type="ECO:0000259" key="5">
    <source>
        <dbReference type="Pfam" id="PF00296"/>
    </source>
</evidence>
<feature type="domain" description="Luciferase-like" evidence="5">
    <location>
        <begin position="17"/>
        <end position="256"/>
    </location>
</feature>
<dbReference type="GO" id="GO:0008726">
    <property type="term" value="F:alkanesulfonate monooxygenase activity"/>
    <property type="evidence" value="ECO:0007669"/>
    <property type="project" value="TreeGrafter"/>
</dbReference>
<keyword evidence="4" id="KW-0503">Monooxygenase</keyword>
<dbReference type="InterPro" id="IPR019921">
    <property type="entry name" value="Lucif-like_OxRdtase_Rv2161c"/>
</dbReference>
<name>A0A6G9D0R6_RHOER</name>
<evidence type="ECO:0000256" key="2">
    <source>
        <dbReference type="ARBA" id="ARBA00022643"/>
    </source>
</evidence>
<dbReference type="EMBL" id="CP050124">
    <property type="protein sequence ID" value="QIP42556.1"/>
    <property type="molecule type" value="Genomic_DNA"/>
</dbReference>
<proteinExistence type="predicted"/>
<dbReference type="GO" id="GO:0046306">
    <property type="term" value="P:alkanesulfonate catabolic process"/>
    <property type="evidence" value="ECO:0007669"/>
    <property type="project" value="TreeGrafter"/>
</dbReference>
<keyword evidence="1" id="KW-0285">Flavoprotein</keyword>
<evidence type="ECO:0000313" key="6">
    <source>
        <dbReference type="EMBL" id="QIP42556.1"/>
    </source>
</evidence>
<accession>A0A6G9D0R6</accession>
<dbReference type="Pfam" id="PF00296">
    <property type="entry name" value="Bac_luciferase"/>
    <property type="match status" value="1"/>
</dbReference>
<dbReference type="Gene3D" id="3.20.20.30">
    <property type="entry name" value="Luciferase-like domain"/>
    <property type="match status" value="1"/>
</dbReference>